<dbReference type="AlphaFoldDB" id="C3JCH7"/>
<name>C3JCH7_POREA</name>
<evidence type="ECO:0000313" key="2">
    <source>
        <dbReference type="Proteomes" id="UP000004295"/>
    </source>
</evidence>
<comment type="caution">
    <text evidence="1">The sequence shown here is derived from an EMBL/GenBank/DDBJ whole genome shotgun (WGS) entry which is preliminary data.</text>
</comment>
<proteinExistence type="predicted"/>
<sequence length="69" mass="7880">MESADERIGLTLLQKSINCVSLLSAQMVVFFHIQRKYKLFEFNHPGASPRVVFVYLSVALTTGKYNFPK</sequence>
<accession>C3JCH7</accession>
<keyword evidence="2" id="KW-1185">Reference proteome</keyword>
<organism evidence="1 2">
    <name type="scientific">Porphyromonas endodontalis (strain ATCC 35406 / DSM 24491 / JCM 8526 / CCUG 16442 / BCRC 14492 / NCTC 13058 / HG 370)</name>
    <name type="common">Bacteroides endodontalis</name>
    <dbReference type="NCBI Taxonomy" id="553175"/>
    <lineage>
        <taxon>Bacteria</taxon>
        <taxon>Pseudomonadati</taxon>
        <taxon>Bacteroidota</taxon>
        <taxon>Bacteroidia</taxon>
        <taxon>Bacteroidales</taxon>
        <taxon>Porphyromonadaceae</taxon>
        <taxon>Porphyromonas</taxon>
    </lineage>
</organism>
<reference evidence="1 2" key="1">
    <citation type="submission" date="2009-04" db="EMBL/GenBank/DDBJ databases">
        <authorList>
            <person name="Sebastian Y."/>
            <person name="Madupu R."/>
            <person name="Durkin A.S."/>
            <person name="Torralba M."/>
            <person name="Methe B."/>
            <person name="Sutton G.G."/>
            <person name="Strausberg R.L."/>
            <person name="Nelson K.E."/>
        </authorList>
    </citation>
    <scope>NUCLEOTIDE SEQUENCE [LARGE SCALE GENOMIC DNA]</scope>
    <source>
        <strain evidence="2">ATCC 35406 / DSM 24491 / JCM 8526 / CCUG 16442 / BCRC 14492 / NCTC 13058 / HG 370</strain>
    </source>
</reference>
<dbReference type="EMBL" id="ACNN01000032">
    <property type="protein sequence ID" value="EEN82105.1"/>
    <property type="molecule type" value="Genomic_DNA"/>
</dbReference>
<dbReference type="Proteomes" id="UP000004295">
    <property type="component" value="Unassembled WGS sequence"/>
</dbReference>
<protein>
    <submittedName>
        <fullName evidence="1">Uncharacterized protein</fullName>
    </submittedName>
</protein>
<evidence type="ECO:0000313" key="1">
    <source>
        <dbReference type="EMBL" id="EEN82105.1"/>
    </source>
</evidence>
<gene>
    <name evidence="1" type="ORF">POREN0001_0122</name>
</gene>